<accession>A0A3L8GPR9</accession>
<proteinExistence type="inferred from homology"/>
<dbReference type="EC" id="2.3.1.222" evidence="3 10"/>
<dbReference type="GO" id="GO:0046872">
    <property type="term" value="F:metal ion binding"/>
    <property type="evidence" value="ECO:0007669"/>
    <property type="project" value="UniProtKB-KW"/>
</dbReference>
<dbReference type="PANTHER" id="PTHR39453">
    <property type="entry name" value="PHOSPHATE PROPANOYLTRANSFERASE"/>
    <property type="match status" value="1"/>
</dbReference>
<evidence type="ECO:0000256" key="7">
    <source>
        <dbReference type="ARBA" id="ARBA00022833"/>
    </source>
</evidence>
<evidence type="ECO:0000256" key="10">
    <source>
        <dbReference type="PIRNR" id="PIRNR010130"/>
    </source>
</evidence>
<dbReference type="UniPathway" id="UPA00621"/>
<dbReference type="SMR" id="A0A3L8GPR9"/>
<keyword evidence="8 10" id="KW-0012">Acyltransferase</keyword>
<dbReference type="KEGG" id="sio:DW64_01150"/>
<keyword evidence="13" id="KW-1185">Reference proteome</keyword>
<evidence type="ECO:0000313" key="12">
    <source>
        <dbReference type="EMBL" id="RLU59075.1"/>
    </source>
</evidence>
<evidence type="ECO:0000256" key="9">
    <source>
        <dbReference type="ARBA" id="ARBA00047589"/>
    </source>
</evidence>
<reference evidence="11 13" key="1">
    <citation type="journal article" date="2014" name="Genome Announc.">
        <title>Complete Genome Sequence of a Virulent Strain, Streptococcus iniae ISET0901, Isolated from Diseased Tilapia.</title>
        <authorList>
            <person name="Pridgeon J.W."/>
            <person name="Zhang D."/>
            <person name="Zhang L."/>
        </authorList>
    </citation>
    <scope>NUCLEOTIDE SEQUENCE [LARGE SCALE GENOMIC DNA]</scope>
    <source>
        <strain evidence="11 13">ISET0901</strain>
    </source>
</reference>
<evidence type="ECO:0000256" key="8">
    <source>
        <dbReference type="ARBA" id="ARBA00023315"/>
    </source>
</evidence>
<evidence type="ECO:0000256" key="1">
    <source>
        <dbReference type="ARBA" id="ARBA00001947"/>
    </source>
</evidence>
<dbReference type="STRING" id="1346.BMF34_01330"/>
<dbReference type="KEGG" id="siq:DQ08_01155"/>
<dbReference type="RefSeq" id="WP_003099019.1">
    <property type="nucleotide sequence ID" value="NZ_CP010783.1"/>
</dbReference>
<evidence type="ECO:0000256" key="3">
    <source>
        <dbReference type="ARBA" id="ARBA00012206"/>
    </source>
</evidence>
<dbReference type="AlphaFoldDB" id="A0A3L8GPR9"/>
<comment type="catalytic activity">
    <reaction evidence="9 10">
        <text>propanoyl-CoA + phosphate = propanoyl phosphate + CoA</text>
        <dbReference type="Rhea" id="RHEA:28046"/>
        <dbReference type="ChEBI" id="CHEBI:43474"/>
        <dbReference type="ChEBI" id="CHEBI:57287"/>
        <dbReference type="ChEBI" id="CHEBI:57392"/>
        <dbReference type="ChEBI" id="CHEBI:58933"/>
        <dbReference type="EC" id="2.3.1.222"/>
    </reaction>
</comment>
<keyword evidence="6" id="KW-0479">Metal-binding</keyword>
<dbReference type="KEGG" id="siz:SI82_01405"/>
<evidence type="ECO:0000313" key="14">
    <source>
        <dbReference type="Proteomes" id="UP000269148"/>
    </source>
</evidence>
<dbReference type="GO" id="GO:0051144">
    <property type="term" value="P:1,2-propanediol catabolic process"/>
    <property type="evidence" value="ECO:0007669"/>
    <property type="project" value="UniProtKB-UniPathway"/>
</dbReference>
<comment type="similarity">
    <text evidence="2 10">Belongs to the PduL family.</text>
</comment>
<evidence type="ECO:0000256" key="6">
    <source>
        <dbReference type="ARBA" id="ARBA00022723"/>
    </source>
</evidence>
<keyword evidence="5 10" id="KW-0808">Transferase</keyword>
<evidence type="ECO:0000256" key="4">
    <source>
        <dbReference type="ARBA" id="ARBA00020837"/>
    </source>
</evidence>
<dbReference type="EMBL" id="CP007586">
    <property type="protein sequence ID" value="AHY15118.1"/>
    <property type="molecule type" value="Genomic_DNA"/>
</dbReference>
<dbReference type="Proteomes" id="UP000025245">
    <property type="component" value="Chromosome"/>
</dbReference>
<keyword evidence="7" id="KW-0862">Zinc</keyword>
<dbReference type="Proteomes" id="UP000269148">
    <property type="component" value="Unassembled WGS sequence"/>
</dbReference>
<evidence type="ECO:0000313" key="11">
    <source>
        <dbReference type="EMBL" id="AHY15118.1"/>
    </source>
</evidence>
<dbReference type="PANTHER" id="PTHR39453:SF1">
    <property type="entry name" value="PHOSPHATE PROPANOYLTRANSFERASE"/>
    <property type="match status" value="1"/>
</dbReference>
<gene>
    <name evidence="12" type="ORF">DIY07_01080</name>
    <name evidence="11" type="ORF">DQ08_01155</name>
</gene>
<comment type="cofactor">
    <cofactor evidence="1">
        <name>Zn(2+)</name>
        <dbReference type="ChEBI" id="CHEBI:29105"/>
    </cofactor>
</comment>
<dbReference type="EMBL" id="QLQD01000013">
    <property type="protein sequence ID" value="RLU59075.1"/>
    <property type="molecule type" value="Genomic_DNA"/>
</dbReference>
<dbReference type="NCBIfam" id="NF011652">
    <property type="entry name" value="PRK15070.1"/>
    <property type="match status" value="1"/>
</dbReference>
<sequence>MEQDLERLFYQVIDQLSGLTSSENLSQESALVKPSCPRDLDTNGFVIPLGVSNHHIHLSQADADLLFGEGYVFQKLKDLSQPGQFAFQECVTIAGPKGVIDKVRILGPVRGESQVEITATDGFKLGINAPLRLSGDLEATPSCTVIGPAGSVQLKKGCIIAKRHIHMTPEDAKCFGVVDKEEVALELPGERGGILKNVTIRVKETFALECHLDTEEANALGVTGKDKLRLMK</sequence>
<dbReference type="InterPro" id="IPR008300">
    <property type="entry name" value="PTAC"/>
</dbReference>
<protein>
    <recommendedName>
        <fullName evidence="4 10">Phosphate propanoyltransferase</fullName>
        <ecNumber evidence="3 10">2.3.1.222</ecNumber>
    </recommendedName>
</protein>
<dbReference type="GO" id="GO:0016747">
    <property type="term" value="F:acyltransferase activity, transferring groups other than amino-acyl groups"/>
    <property type="evidence" value="ECO:0007669"/>
    <property type="project" value="InterPro"/>
</dbReference>
<comment type="function">
    <text evidence="10">Involved in 1,2-propanediol (1,2-PD) degradation by catalyzing the conversion of propanoyl-CoA to propanoyl-phosphate.</text>
</comment>
<name>A0A3L8GPR9_STRIN</name>
<evidence type="ECO:0000256" key="5">
    <source>
        <dbReference type="ARBA" id="ARBA00022679"/>
    </source>
</evidence>
<dbReference type="Pfam" id="PF06130">
    <property type="entry name" value="PTAC"/>
    <property type="match status" value="1"/>
</dbReference>
<dbReference type="GeneID" id="35765508"/>
<reference evidence="12 14" key="2">
    <citation type="submission" date="2018-06" db="EMBL/GenBank/DDBJ databases">
        <title>Mutators as drivers of adaptation in pathogenic bacteria and a risk factor for host jumps and vaccine escape.</title>
        <authorList>
            <person name="Barnes A.C."/>
            <person name="Silayeva O."/>
        </authorList>
    </citation>
    <scope>NUCLEOTIDE SEQUENCE [LARGE SCALE GENOMIC DNA]</scope>
    <source>
        <strain evidence="12 14">QMA0445</strain>
    </source>
</reference>
<dbReference type="OrthoDB" id="9784365at2"/>
<organism evidence="12 14">
    <name type="scientific">Streptococcus iniae</name>
    <name type="common">Streptococcus shiloi</name>
    <dbReference type="NCBI Taxonomy" id="1346"/>
    <lineage>
        <taxon>Bacteria</taxon>
        <taxon>Bacillati</taxon>
        <taxon>Bacillota</taxon>
        <taxon>Bacilli</taxon>
        <taxon>Lactobacillales</taxon>
        <taxon>Streptococcaceae</taxon>
        <taxon>Streptococcus</taxon>
    </lineage>
</organism>
<evidence type="ECO:0000256" key="2">
    <source>
        <dbReference type="ARBA" id="ARBA00007342"/>
    </source>
</evidence>
<dbReference type="PIRSF" id="PIRSF010130">
    <property type="entry name" value="PduL"/>
    <property type="match status" value="1"/>
</dbReference>
<comment type="pathway">
    <text evidence="10">Polyol metabolism; 1,2-propanediol degradation.</text>
</comment>
<evidence type="ECO:0000313" key="13">
    <source>
        <dbReference type="Proteomes" id="UP000025245"/>
    </source>
</evidence>